<sequence>MKIGVLGSVLLCLCFISCGGEWIAGDSSKVSCNLSEVPFRSAQKISLSSDGETLYILDRYNDVYAYTRNDARTCAFELSRTSENPDGEIPVNMAQDIAKVGSWLYYYDGISVLRYDDEDWMCDVSLNAMALTASYIYYAPSAGLAQLKMNSTGCVKTGISYSATRVMALDVMSDWIVAVETSGALTDSPERVSIYDADGGVRTRAALSASDTNNSLHFCSATRVRFGATFFALLDAECGYLGVFNLSGGLQYRMDLTEIGVRNAVDIDIIQDDLYILTSSTVNPLIYLDLASYAFGEE</sequence>
<evidence type="ECO:0000313" key="2">
    <source>
        <dbReference type="Proteomes" id="UP000231134"/>
    </source>
</evidence>
<dbReference type="OrthoDB" id="9810608at2"/>
<protein>
    <recommendedName>
        <fullName evidence="3">DUF5050 domain-containing protein</fullName>
    </recommendedName>
</protein>
<dbReference type="RefSeq" id="WP_157798042.1">
    <property type="nucleotide sequence ID" value="NZ_PGEX01000001.1"/>
</dbReference>
<dbReference type="AlphaFoldDB" id="A0A2M9A9U9"/>
<dbReference type="EMBL" id="PGEX01000001">
    <property type="protein sequence ID" value="PJJ42458.1"/>
    <property type="molecule type" value="Genomic_DNA"/>
</dbReference>
<reference evidence="1 2" key="1">
    <citation type="submission" date="2017-11" db="EMBL/GenBank/DDBJ databases">
        <title>Animal gut microbial communities from fecal samples from Wisconsin, USA.</title>
        <authorList>
            <person name="Neumann A."/>
        </authorList>
    </citation>
    <scope>NUCLEOTIDE SEQUENCE [LARGE SCALE GENOMIC DNA]</scope>
    <source>
        <strain evidence="1 2">UWS3</strain>
    </source>
</reference>
<evidence type="ECO:0000313" key="1">
    <source>
        <dbReference type="EMBL" id="PJJ42458.1"/>
    </source>
</evidence>
<proteinExistence type="predicted"/>
<gene>
    <name evidence="1" type="ORF">BGX16_2486</name>
</gene>
<accession>A0A2M9A9U9</accession>
<evidence type="ECO:0008006" key="3">
    <source>
        <dbReference type="Google" id="ProtNLM"/>
    </source>
</evidence>
<organism evidence="1 2">
    <name type="scientific">Hallerella succinigenes</name>
    <dbReference type="NCBI Taxonomy" id="1896222"/>
    <lineage>
        <taxon>Bacteria</taxon>
        <taxon>Pseudomonadati</taxon>
        <taxon>Fibrobacterota</taxon>
        <taxon>Fibrobacteria</taxon>
        <taxon>Fibrobacterales</taxon>
        <taxon>Fibrobacteraceae</taxon>
        <taxon>Hallerella</taxon>
    </lineage>
</organism>
<keyword evidence="2" id="KW-1185">Reference proteome</keyword>
<dbReference type="Proteomes" id="UP000231134">
    <property type="component" value="Unassembled WGS sequence"/>
</dbReference>
<name>A0A2M9A9U9_9BACT</name>
<comment type="caution">
    <text evidence="1">The sequence shown here is derived from an EMBL/GenBank/DDBJ whole genome shotgun (WGS) entry which is preliminary data.</text>
</comment>